<reference evidence="1" key="1">
    <citation type="submission" date="2021-06" db="EMBL/GenBank/DDBJ databases">
        <authorList>
            <person name="Kallberg Y."/>
            <person name="Tangrot J."/>
            <person name="Rosling A."/>
        </authorList>
    </citation>
    <scope>NUCLEOTIDE SEQUENCE</scope>
    <source>
        <strain evidence="1">MA453B</strain>
    </source>
</reference>
<accession>A0A9N9J4T1</accession>
<name>A0A9N9J4T1_9GLOM</name>
<evidence type="ECO:0000313" key="2">
    <source>
        <dbReference type="Proteomes" id="UP000789405"/>
    </source>
</evidence>
<feature type="non-terminal residue" evidence="1">
    <location>
        <position position="78"/>
    </location>
</feature>
<comment type="caution">
    <text evidence="1">The sequence shown here is derived from an EMBL/GenBank/DDBJ whole genome shotgun (WGS) entry which is preliminary data.</text>
</comment>
<sequence>MSKLYADITYQHCYELDDFFSTFFNTASTHNNTTTQTTYNNATIIQTHNKHLDKDKNKSNKECDLSHISEAEFGEYLQ</sequence>
<keyword evidence="2" id="KW-1185">Reference proteome</keyword>
<dbReference type="AlphaFoldDB" id="A0A9N9J4T1"/>
<dbReference type="EMBL" id="CAJVPY010018081">
    <property type="protein sequence ID" value="CAG8765264.1"/>
    <property type="molecule type" value="Genomic_DNA"/>
</dbReference>
<evidence type="ECO:0000313" key="1">
    <source>
        <dbReference type="EMBL" id="CAG8765264.1"/>
    </source>
</evidence>
<gene>
    <name evidence="1" type="ORF">DERYTH_LOCUS18180</name>
</gene>
<organism evidence="1 2">
    <name type="scientific">Dentiscutata erythropus</name>
    <dbReference type="NCBI Taxonomy" id="1348616"/>
    <lineage>
        <taxon>Eukaryota</taxon>
        <taxon>Fungi</taxon>
        <taxon>Fungi incertae sedis</taxon>
        <taxon>Mucoromycota</taxon>
        <taxon>Glomeromycotina</taxon>
        <taxon>Glomeromycetes</taxon>
        <taxon>Diversisporales</taxon>
        <taxon>Gigasporaceae</taxon>
        <taxon>Dentiscutata</taxon>
    </lineage>
</organism>
<proteinExistence type="predicted"/>
<dbReference type="Proteomes" id="UP000789405">
    <property type="component" value="Unassembled WGS sequence"/>
</dbReference>
<protein>
    <submittedName>
        <fullName evidence="1">10732_t:CDS:1</fullName>
    </submittedName>
</protein>